<keyword evidence="8 9" id="KW-0807">Transducer</keyword>
<dbReference type="SUPFAM" id="SSF81321">
    <property type="entry name" value="Family A G protein-coupled receptor-like"/>
    <property type="match status" value="1"/>
</dbReference>
<evidence type="ECO:0000256" key="2">
    <source>
        <dbReference type="ARBA" id="ARBA00010663"/>
    </source>
</evidence>
<feature type="domain" description="G-protein coupled receptors family 1 profile" evidence="11">
    <location>
        <begin position="105"/>
        <end position="364"/>
    </location>
</feature>
<dbReference type="InterPro" id="IPR000611">
    <property type="entry name" value="NPY_rcpt"/>
</dbReference>
<feature type="transmembrane region" description="Helical" evidence="10">
    <location>
        <begin position="205"/>
        <end position="229"/>
    </location>
</feature>
<dbReference type="PROSITE" id="PS00237">
    <property type="entry name" value="G_PROTEIN_RECEP_F1_1"/>
    <property type="match status" value="1"/>
</dbReference>
<feature type="transmembrane region" description="Helical" evidence="10">
    <location>
        <begin position="254"/>
        <end position="275"/>
    </location>
</feature>
<dbReference type="GO" id="GO:0004983">
    <property type="term" value="F:neuropeptide Y receptor activity"/>
    <property type="evidence" value="ECO:0007669"/>
    <property type="project" value="InterPro"/>
</dbReference>
<evidence type="ECO:0000256" key="8">
    <source>
        <dbReference type="ARBA" id="ARBA00023224"/>
    </source>
</evidence>
<dbReference type="PANTHER" id="PTHR45695:SF9">
    <property type="entry name" value="LEUCOKININ RECEPTOR"/>
    <property type="match status" value="1"/>
</dbReference>
<evidence type="ECO:0000256" key="6">
    <source>
        <dbReference type="ARBA" id="ARBA00023136"/>
    </source>
</evidence>
<feature type="non-terminal residue" evidence="12">
    <location>
        <position position="1"/>
    </location>
</feature>
<keyword evidence="5 9" id="KW-0297">G-protein coupled receptor</keyword>
<dbReference type="OrthoDB" id="9445642at2759"/>
<evidence type="ECO:0000256" key="1">
    <source>
        <dbReference type="ARBA" id="ARBA00004141"/>
    </source>
</evidence>
<keyword evidence="4 10" id="KW-1133">Transmembrane helix</keyword>
<sequence length="541" mass="61428">IPKKVMSESDFSLNGLLDRYSYAIGNYSGDSHSASSDGFEMDVGITITSSFNHSSTNNSSVGDYVNSSSLLLDDDTYQSLYEVPTGVTAVLSLFYGSISVTAVVGNSLVMWIVATSPRMQNVTNCFIANLALADIVIGLFAVPFQFQAALLQRWNLPYFMCPFCPFVQVLSVNVSIFTLTAIAVDRHRAILEPFRASPSKMCAKLVIAGIWVMSAALAAPMALALRVTLIDDTLGYPKPFCQNMNLSNEAMLCYRVVLLVLQYLTPLCIISCAYIRMALTLWGSRTPGNAESSRDETLMKNKKKVIKMLVIVVALFALCWLPLQTYNVLQDICPEINGYRYINIIWFCCDWLAMSNSCYNPFIYGIYNFLVNILRQQQTETDRERERERQRWSNCECRFLESITIDYNREQLMSYREISWSFLFSVFAVRGDAVYRYFSGFHATYEVAAFDILRECFAKSASSFISTRKVVGNRFGQWKLRSTALKLGRLTVVAFDASRSPDYRPYESTRETAEECCRFGNYTFWAGLYLRTPNVTYRFLH</sequence>
<comment type="similarity">
    <text evidence="2 9">Belongs to the G-protein coupled receptor 1 family.</text>
</comment>
<comment type="subcellular location">
    <subcellularLocation>
        <location evidence="1">Membrane</location>
        <topology evidence="1">Multi-pass membrane protein</topology>
    </subcellularLocation>
</comment>
<dbReference type="AlphaFoldDB" id="A0A6L2PJQ0"/>
<feature type="transmembrane region" description="Helical" evidence="10">
    <location>
        <begin position="126"/>
        <end position="146"/>
    </location>
</feature>
<proteinExistence type="inferred from homology"/>
<dbReference type="EMBL" id="BLKM01000378">
    <property type="protein sequence ID" value="GFG32624.1"/>
    <property type="molecule type" value="Genomic_DNA"/>
</dbReference>
<evidence type="ECO:0000256" key="9">
    <source>
        <dbReference type="RuleBase" id="RU000688"/>
    </source>
</evidence>
<dbReference type="PANTHER" id="PTHR45695">
    <property type="entry name" value="LEUCOKININ RECEPTOR-RELATED"/>
    <property type="match status" value="1"/>
</dbReference>
<organism evidence="12 13">
    <name type="scientific">Coptotermes formosanus</name>
    <name type="common">Formosan subterranean termite</name>
    <dbReference type="NCBI Taxonomy" id="36987"/>
    <lineage>
        <taxon>Eukaryota</taxon>
        <taxon>Metazoa</taxon>
        <taxon>Ecdysozoa</taxon>
        <taxon>Arthropoda</taxon>
        <taxon>Hexapoda</taxon>
        <taxon>Insecta</taxon>
        <taxon>Pterygota</taxon>
        <taxon>Neoptera</taxon>
        <taxon>Polyneoptera</taxon>
        <taxon>Dictyoptera</taxon>
        <taxon>Blattodea</taxon>
        <taxon>Blattoidea</taxon>
        <taxon>Termitoidae</taxon>
        <taxon>Rhinotermitidae</taxon>
        <taxon>Coptotermes</taxon>
    </lineage>
</organism>
<evidence type="ECO:0000256" key="5">
    <source>
        <dbReference type="ARBA" id="ARBA00023040"/>
    </source>
</evidence>
<gene>
    <name evidence="12" type="ORF">Cfor_04733</name>
</gene>
<dbReference type="InterPro" id="IPR017452">
    <property type="entry name" value="GPCR_Rhodpsn_7TM"/>
</dbReference>
<accession>A0A6L2PJQ0</accession>
<evidence type="ECO:0000256" key="3">
    <source>
        <dbReference type="ARBA" id="ARBA00022692"/>
    </source>
</evidence>
<evidence type="ECO:0000313" key="12">
    <source>
        <dbReference type="EMBL" id="GFG32624.1"/>
    </source>
</evidence>
<evidence type="ECO:0000313" key="13">
    <source>
        <dbReference type="Proteomes" id="UP000502823"/>
    </source>
</evidence>
<evidence type="ECO:0000256" key="4">
    <source>
        <dbReference type="ARBA" id="ARBA00022989"/>
    </source>
</evidence>
<dbReference type="PRINTS" id="PR00237">
    <property type="entry name" value="GPCRRHODOPSN"/>
</dbReference>
<feature type="transmembrane region" description="Helical" evidence="10">
    <location>
        <begin position="93"/>
        <end position="114"/>
    </location>
</feature>
<evidence type="ECO:0000256" key="10">
    <source>
        <dbReference type="SAM" id="Phobius"/>
    </source>
</evidence>
<keyword evidence="13" id="KW-1185">Reference proteome</keyword>
<dbReference type="InParanoid" id="A0A6L2PJQ0"/>
<dbReference type="Pfam" id="PF00001">
    <property type="entry name" value="7tm_1"/>
    <property type="match status" value="1"/>
</dbReference>
<dbReference type="GO" id="GO:0005886">
    <property type="term" value="C:plasma membrane"/>
    <property type="evidence" value="ECO:0007669"/>
    <property type="project" value="TreeGrafter"/>
</dbReference>
<feature type="transmembrane region" description="Helical" evidence="10">
    <location>
        <begin position="166"/>
        <end position="184"/>
    </location>
</feature>
<keyword evidence="3 9" id="KW-0812">Transmembrane</keyword>
<evidence type="ECO:0000259" key="11">
    <source>
        <dbReference type="PROSITE" id="PS50262"/>
    </source>
</evidence>
<keyword evidence="6 10" id="KW-0472">Membrane</keyword>
<keyword evidence="7 9" id="KW-0675">Receptor</keyword>
<reference evidence="13" key="1">
    <citation type="submission" date="2020-01" db="EMBL/GenBank/DDBJ databases">
        <title>Draft genome sequence of the Termite Coptotermes fromosanus.</title>
        <authorList>
            <person name="Itakura S."/>
            <person name="Yosikawa Y."/>
            <person name="Umezawa K."/>
        </authorList>
    </citation>
    <scope>NUCLEOTIDE SEQUENCE [LARGE SCALE GENOMIC DNA]</scope>
</reference>
<dbReference type="Proteomes" id="UP000502823">
    <property type="component" value="Unassembled WGS sequence"/>
</dbReference>
<name>A0A6L2PJQ0_COPFO</name>
<dbReference type="Gene3D" id="1.20.1070.10">
    <property type="entry name" value="Rhodopsin 7-helix transmembrane proteins"/>
    <property type="match status" value="1"/>
</dbReference>
<dbReference type="PRINTS" id="PR01012">
    <property type="entry name" value="NRPEPTIDEYR"/>
</dbReference>
<dbReference type="InterPro" id="IPR000276">
    <property type="entry name" value="GPCR_Rhodpsn"/>
</dbReference>
<evidence type="ECO:0000256" key="7">
    <source>
        <dbReference type="ARBA" id="ARBA00023170"/>
    </source>
</evidence>
<comment type="caution">
    <text evidence="12">The sequence shown here is derived from an EMBL/GenBank/DDBJ whole genome shotgun (WGS) entry which is preliminary data.</text>
</comment>
<feature type="transmembrane region" description="Helical" evidence="10">
    <location>
        <begin position="305"/>
        <end position="323"/>
    </location>
</feature>
<dbReference type="PROSITE" id="PS50262">
    <property type="entry name" value="G_PROTEIN_RECEP_F1_2"/>
    <property type="match status" value="1"/>
</dbReference>
<protein>
    <recommendedName>
        <fullName evidence="11">G-protein coupled receptors family 1 profile domain-containing protein</fullName>
    </recommendedName>
</protein>